<reference evidence="1" key="2">
    <citation type="submission" date="2023-05" db="EMBL/GenBank/DDBJ databases">
        <authorList>
            <consortium name="Lawrence Berkeley National Laboratory"/>
            <person name="Steindorff A."/>
            <person name="Hensen N."/>
            <person name="Bonometti L."/>
            <person name="Westerberg I."/>
            <person name="Brannstrom I.O."/>
            <person name="Guillou S."/>
            <person name="Cros-Aarteil S."/>
            <person name="Calhoun S."/>
            <person name="Haridas S."/>
            <person name="Kuo A."/>
            <person name="Mondo S."/>
            <person name="Pangilinan J."/>
            <person name="Riley R."/>
            <person name="Labutti K."/>
            <person name="Andreopoulos B."/>
            <person name="Lipzen A."/>
            <person name="Chen C."/>
            <person name="Yanf M."/>
            <person name="Daum C."/>
            <person name="Ng V."/>
            <person name="Clum A."/>
            <person name="Ohm R."/>
            <person name="Martin F."/>
            <person name="Silar P."/>
            <person name="Natvig D."/>
            <person name="Lalanne C."/>
            <person name="Gautier V."/>
            <person name="Ament-Velasquez S.L."/>
            <person name="Kruys A."/>
            <person name="Hutchinson M.I."/>
            <person name="Powell A.J."/>
            <person name="Barry K."/>
            <person name="Miller A.N."/>
            <person name="Grigoriev I.V."/>
            <person name="Debuchy R."/>
            <person name="Gladieux P."/>
            <person name="Thoren M.H."/>
            <person name="Johannesson H."/>
        </authorList>
    </citation>
    <scope>NUCLEOTIDE SEQUENCE</scope>
    <source>
        <strain evidence="1">CBS 892.96</strain>
    </source>
</reference>
<accession>A0AAN6WEN0</accession>
<gene>
    <name evidence="1" type="ORF">QBC36DRAFT_33972</name>
</gene>
<dbReference type="AlphaFoldDB" id="A0AAN6WEN0"/>
<name>A0AAN6WEN0_9PEZI</name>
<sequence length="206" mass="23485">MAPACPNPKRLFSFPPWGHSYVPVRMMYVVEHKSQLYPAAKLPLPLPDLGGTTVCPLRLRLATLQLLAHPRSNDIFFYCFPFQLQPALSCRVWSRPTYLILQLSLRGRPPQRACVDSVAGRRARSRKEPKAKKFFSDANVAQLQRPLVGHEPQPPTALPKLFAFVVELHTLFLPSERHRLLLLQQNTCSLHKSRDQNRTRTENCAA</sequence>
<comment type="caution">
    <text evidence="1">The sequence shown here is derived from an EMBL/GenBank/DDBJ whole genome shotgun (WGS) entry which is preliminary data.</text>
</comment>
<keyword evidence="2" id="KW-1185">Reference proteome</keyword>
<evidence type="ECO:0000313" key="1">
    <source>
        <dbReference type="EMBL" id="KAK4180329.1"/>
    </source>
</evidence>
<dbReference type="EMBL" id="MU866100">
    <property type="protein sequence ID" value="KAK4180329.1"/>
    <property type="molecule type" value="Genomic_DNA"/>
</dbReference>
<dbReference type="Proteomes" id="UP001302321">
    <property type="component" value="Unassembled WGS sequence"/>
</dbReference>
<evidence type="ECO:0000313" key="2">
    <source>
        <dbReference type="Proteomes" id="UP001302321"/>
    </source>
</evidence>
<protein>
    <submittedName>
        <fullName evidence="1">Uncharacterized protein</fullName>
    </submittedName>
</protein>
<proteinExistence type="predicted"/>
<organism evidence="1 2">
    <name type="scientific">Triangularia setosa</name>
    <dbReference type="NCBI Taxonomy" id="2587417"/>
    <lineage>
        <taxon>Eukaryota</taxon>
        <taxon>Fungi</taxon>
        <taxon>Dikarya</taxon>
        <taxon>Ascomycota</taxon>
        <taxon>Pezizomycotina</taxon>
        <taxon>Sordariomycetes</taxon>
        <taxon>Sordariomycetidae</taxon>
        <taxon>Sordariales</taxon>
        <taxon>Podosporaceae</taxon>
        <taxon>Triangularia</taxon>
    </lineage>
</organism>
<reference evidence="1" key="1">
    <citation type="journal article" date="2023" name="Mol. Phylogenet. Evol.">
        <title>Genome-scale phylogeny and comparative genomics of the fungal order Sordariales.</title>
        <authorList>
            <person name="Hensen N."/>
            <person name="Bonometti L."/>
            <person name="Westerberg I."/>
            <person name="Brannstrom I.O."/>
            <person name="Guillou S."/>
            <person name="Cros-Aarteil S."/>
            <person name="Calhoun S."/>
            <person name="Haridas S."/>
            <person name="Kuo A."/>
            <person name="Mondo S."/>
            <person name="Pangilinan J."/>
            <person name="Riley R."/>
            <person name="LaButti K."/>
            <person name="Andreopoulos B."/>
            <person name="Lipzen A."/>
            <person name="Chen C."/>
            <person name="Yan M."/>
            <person name="Daum C."/>
            <person name="Ng V."/>
            <person name="Clum A."/>
            <person name="Steindorff A."/>
            <person name="Ohm R.A."/>
            <person name="Martin F."/>
            <person name="Silar P."/>
            <person name="Natvig D.O."/>
            <person name="Lalanne C."/>
            <person name="Gautier V."/>
            <person name="Ament-Velasquez S.L."/>
            <person name="Kruys A."/>
            <person name="Hutchinson M.I."/>
            <person name="Powell A.J."/>
            <person name="Barry K."/>
            <person name="Miller A.N."/>
            <person name="Grigoriev I.V."/>
            <person name="Debuchy R."/>
            <person name="Gladieux P."/>
            <person name="Hiltunen Thoren M."/>
            <person name="Johannesson H."/>
        </authorList>
    </citation>
    <scope>NUCLEOTIDE SEQUENCE</scope>
    <source>
        <strain evidence="1">CBS 892.96</strain>
    </source>
</reference>